<feature type="non-terminal residue" evidence="1">
    <location>
        <position position="1"/>
    </location>
</feature>
<comment type="caution">
    <text evidence="1">The sequence shown here is derived from an EMBL/GenBank/DDBJ whole genome shotgun (WGS) entry which is preliminary data.</text>
</comment>
<name>A0A9P6M9W5_9FUNG</name>
<dbReference type="OrthoDB" id="2436485at2759"/>
<keyword evidence="2" id="KW-1185">Reference proteome</keyword>
<organism evidence="1 2">
    <name type="scientific">Modicella reniformis</name>
    <dbReference type="NCBI Taxonomy" id="1440133"/>
    <lineage>
        <taxon>Eukaryota</taxon>
        <taxon>Fungi</taxon>
        <taxon>Fungi incertae sedis</taxon>
        <taxon>Mucoromycota</taxon>
        <taxon>Mortierellomycotina</taxon>
        <taxon>Mortierellomycetes</taxon>
        <taxon>Mortierellales</taxon>
        <taxon>Mortierellaceae</taxon>
        <taxon>Modicella</taxon>
    </lineage>
</organism>
<protein>
    <submittedName>
        <fullName evidence="1">Uncharacterized protein</fullName>
    </submittedName>
</protein>
<proteinExistence type="predicted"/>
<reference evidence="1" key="1">
    <citation type="journal article" date="2020" name="Fungal Divers.">
        <title>Resolving the Mortierellaceae phylogeny through synthesis of multi-gene phylogenetics and phylogenomics.</title>
        <authorList>
            <person name="Vandepol N."/>
            <person name="Liber J."/>
            <person name="Desiro A."/>
            <person name="Na H."/>
            <person name="Kennedy M."/>
            <person name="Barry K."/>
            <person name="Grigoriev I.V."/>
            <person name="Miller A.N."/>
            <person name="O'Donnell K."/>
            <person name="Stajich J.E."/>
            <person name="Bonito G."/>
        </authorList>
    </citation>
    <scope>NUCLEOTIDE SEQUENCE</scope>
    <source>
        <strain evidence="1">MES-2147</strain>
    </source>
</reference>
<accession>A0A9P6M9W5</accession>
<dbReference type="Proteomes" id="UP000749646">
    <property type="component" value="Unassembled WGS sequence"/>
</dbReference>
<gene>
    <name evidence="1" type="ORF">BGZ65_001723</name>
</gene>
<dbReference type="EMBL" id="JAAAHW010003471">
    <property type="protein sequence ID" value="KAF9983501.1"/>
    <property type="molecule type" value="Genomic_DNA"/>
</dbReference>
<evidence type="ECO:0000313" key="1">
    <source>
        <dbReference type="EMBL" id="KAF9983501.1"/>
    </source>
</evidence>
<evidence type="ECO:0000313" key="2">
    <source>
        <dbReference type="Proteomes" id="UP000749646"/>
    </source>
</evidence>
<sequence>LPISPTSLAGDLVQDDDRHSFDYIMHKTPFQSDKSLVTGIYSPSSVLDEAPISTEDLLAALMQPDRSGHHFDPPYILSQSTGQDLPISSFGLDGPEWTADRPITIHGKEYTSLADHLADLNGSMNFLNKYRYPESLRCDYTASPPYMPADTLCHDMDLTNITSFPEFSPLYNKSDSSRVAYHADDDDMLWSDSPPYVPMDYNTLRPDLIDPDDDKYYIQSSGYSSMLSEDEFAMSPTGPITISPPSNDFDYTRFHIPTPGYHASP</sequence>
<dbReference type="AlphaFoldDB" id="A0A9P6M9W5"/>